<feature type="compositionally biased region" description="Basic and acidic residues" evidence="8">
    <location>
        <begin position="345"/>
        <end position="359"/>
    </location>
</feature>
<protein>
    <recommendedName>
        <fullName evidence="9">Centromere protein H C-terminal domain-containing protein</fullName>
    </recommendedName>
</protein>
<name>A0A0P9GZQ5_RHOGW</name>
<organism evidence="10 11">
    <name type="scientific">Rhodotorula graminis (strain WP1)</name>
    <dbReference type="NCBI Taxonomy" id="578459"/>
    <lineage>
        <taxon>Eukaryota</taxon>
        <taxon>Fungi</taxon>
        <taxon>Dikarya</taxon>
        <taxon>Basidiomycota</taxon>
        <taxon>Pucciniomycotina</taxon>
        <taxon>Microbotryomycetes</taxon>
        <taxon>Sporidiobolales</taxon>
        <taxon>Sporidiobolaceae</taxon>
        <taxon>Rhodotorula</taxon>
    </lineage>
</organism>
<dbReference type="Proteomes" id="UP000053890">
    <property type="component" value="Unassembled WGS sequence"/>
</dbReference>
<dbReference type="AlphaFoldDB" id="A0A0P9GZQ5"/>
<evidence type="ECO:0000256" key="6">
    <source>
        <dbReference type="ARBA" id="ARBA00023328"/>
    </source>
</evidence>
<evidence type="ECO:0000256" key="2">
    <source>
        <dbReference type="ARBA" id="ARBA00004629"/>
    </source>
</evidence>
<feature type="region of interest" description="Disordered" evidence="8">
    <location>
        <begin position="321"/>
        <end position="378"/>
    </location>
</feature>
<dbReference type="GO" id="GO:0000776">
    <property type="term" value="C:kinetochore"/>
    <property type="evidence" value="ECO:0007669"/>
    <property type="project" value="UniProtKB-KW"/>
</dbReference>
<evidence type="ECO:0000256" key="7">
    <source>
        <dbReference type="ARBA" id="ARBA00025735"/>
    </source>
</evidence>
<evidence type="ECO:0000256" key="8">
    <source>
        <dbReference type="SAM" id="MobiDB-lite"/>
    </source>
</evidence>
<gene>
    <name evidence="10" type="ORF">RHOBADRAFT_55578</name>
</gene>
<dbReference type="GO" id="GO:0051382">
    <property type="term" value="P:kinetochore assembly"/>
    <property type="evidence" value="ECO:0007669"/>
    <property type="project" value="InterPro"/>
</dbReference>
<reference evidence="10 11" key="1">
    <citation type="journal article" date="2015" name="Front. Microbiol.">
        <title>Genome sequence of the plant growth promoting endophytic yeast Rhodotorula graminis WP1.</title>
        <authorList>
            <person name="Firrincieli A."/>
            <person name="Otillar R."/>
            <person name="Salamov A."/>
            <person name="Schmutz J."/>
            <person name="Khan Z."/>
            <person name="Redman R.S."/>
            <person name="Fleck N.D."/>
            <person name="Lindquist E."/>
            <person name="Grigoriev I.V."/>
            <person name="Doty S.L."/>
        </authorList>
    </citation>
    <scope>NUCLEOTIDE SEQUENCE [LARGE SCALE GENOMIC DNA]</scope>
    <source>
        <strain evidence="10 11">WP1</strain>
    </source>
</reference>
<evidence type="ECO:0000256" key="3">
    <source>
        <dbReference type="ARBA" id="ARBA00022454"/>
    </source>
</evidence>
<evidence type="ECO:0000313" key="11">
    <source>
        <dbReference type="Proteomes" id="UP000053890"/>
    </source>
</evidence>
<dbReference type="GeneID" id="28978366"/>
<feature type="compositionally biased region" description="Polar residues" evidence="8">
    <location>
        <begin position="365"/>
        <end position="378"/>
    </location>
</feature>
<comment type="similarity">
    <text evidence="7">Belongs to the CENP-H/MCM16 family.</text>
</comment>
<feature type="region of interest" description="Disordered" evidence="8">
    <location>
        <begin position="284"/>
        <end position="305"/>
    </location>
</feature>
<evidence type="ECO:0000256" key="5">
    <source>
        <dbReference type="ARBA" id="ARBA00023242"/>
    </source>
</evidence>
<keyword evidence="5" id="KW-0539">Nucleus</keyword>
<accession>A0A0P9GZQ5</accession>
<evidence type="ECO:0000256" key="1">
    <source>
        <dbReference type="ARBA" id="ARBA00004123"/>
    </source>
</evidence>
<dbReference type="GO" id="GO:0005634">
    <property type="term" value="C:nucleus"/>
    <property type="evidence" value="ECO:0007669"/>
    <property type="project" value="UniProtKB-SubCell"/>
</dbReference>
<feature type="compositionally biased region" description="Basic and acidic residues" evidence="8">
    <location>
        <begin position="286"/>
        <end position="305"/>
    </location>
</feature>
<feature type="domain" description="Centromere protein H C-terminal" evidence="9">
    <location>
        <begin position="30"/>
        <end position="218"/>
    </location>
</feature>
<keyword evidence="3" id="KW-0158">Chromosome</keyword>
<dbReference type="InterPro" id="IPR008426">
    <property type="entry name" value="CENP-H_C"/>
</dbReference>
<dbReference type="EMBL" id="KQ474085">
    <property type="protein sequence ID" value="KPV72913.1"/>
    <property type="molecule type" value="Genomic_DNA"/>
</dbReference>
<dbReference type="RefSeq" id="XP_018268962.1">
    <property type="nucleotide sequence ID" value="XM_018417918.1"/>
</dbReference>
<keyword evidence="11" id="KW-1185">Reference proteome</keyword>
<evidence type="ECO:0000313" key="10">
    <source>
        <dbReference type="EMBL" id="KPV72913.1"/>
    </source>
</evidence>
<proteinExistence type="inferred from homology"/>
<comment type="subcellular location">
    <subcellularLocation>
        <location evidence="2">Chromosome</location>
        <location evidence="2">Centromere</location>
        <location evidence="2">Kinetochore</location>
    </subcellularLocation>
    <subcellularLocation>
        <location evidence="1">Nucleus</location>
    </subcellularLocation>
</comment>
<keyword evidence="6" id="KW-0137">Centromere</keyword>
<evidence type="ECO:0000256" key="4">
    <source>
        <dbReference type="ARBA" id="ARBA00022838"/>
    </source>
</evidence>
<keyword evidence="4" id="KW-0995">Kinetochore</keyword>
<dbReference type="Pfam" id="PF05837">
    <property type="entry name" value="CENP-H"/>
    <property type="match status" value="1"/>
</dbReference>
<evidence type="ECO:0000259" key="9">
    <source>
        <dbReference type="Pfam" id="PF05837"/>
    </source>
</evidence>
<sequence>MNSPPVSPLAAALSTNSHLRTQLAQAHTRLEQRERLRQLEDERTPDHSPDAIRSRERDLETRLASLQGQLARERAQDALQDGVQRALDQSHLVSTHLSSLSPSVLASPDQLALTTLLRRRDALSLSLLALTDKLSSLSSERALLRRDLLRLNRRNAQLVADLRAKHTLSDPAQQRAARQALPAPTAEYLTRLETELPILHTRLATLQSLVSRLIPECGLPAPSSSSSSPAAIAHSALSIPDRVARIEADLLAGPPATTSSSRVDERRPWSAQRTWDVLLLAGDDAGLERQDGGDGAPDPRWEREQALPALIVERAEAWERERAVAKEAGRSTPARADGFGLGGETPRKRDDAGKGRAAGDESAAVRSSASKGRSRTVG</sequence>